<evidence type="ECO:0000313" key="2">
    <source>
        <dbReference type="EMBL" id="GBN98934.1"/>
    </source>
</evidence>
<dbReference type="AlphaFoldDB" id="A0A4Y2TE61"/>
<accession>A0A4Y2TE61</accession>
<reference evidence="2 3" key="1">
    <citation type="journal article" date="2019" name="Sci. Rep.">
        <title>Orb-weaving spider Araneus ventricosus genome elucidates the spidroin gene catalogue.</title>
        <authorList>
            <person name="Kono N."/>
            <person name="Nakamura H."/>
            <person name="Ohtoshi R."/>
            <person name="Moran D.A.P."/>
            <person name="Shinohara A."/>
            <person name="Yoshida Y."/>
            <person name="Fujiwara M."/>
            <person name="Mori M."/>
            <person name="Tomita M."/>
            <person name="Arakawa K."/>
        </authorList>
    </citation>
    <scope>NUCLEOTIDE SEQUENCE [LARGE SCALE GENOMIC DNA]</scope>
</reference>
<evidence type="ECO:0000313" key="1">
    <source>
        <dbReference type="EMBL" id="GBN98933.1"/>
    </source>
</evidence>
<dbReference type="EMBL" id="BGPR01028017">
    <property type="protein sequence ID" value="GBN98934.1"/>
    <property type="molecule type" value="Genomic_DNA"/>
</dbReference>
<organism evidence="2 3">
    <name type="scientific">Araneus ventricosus</name>
    <name type="common">Orbweaver spider</name>
    <name type="synonym">Epeira ventricosa</name>
    <dbReference type="NCBI Taxonomy" id="182803"/>
    <lineage>
        <taxon>Eukaryota</taxon>
        <taxon>Metazoa</taxon>
        <taxon>Ecdysozoa</taxon>
        <taxon>Arthropoda</taxon>
        <taxon>Chelicerata</taxon>
        <taxon>Arachnida</taxon>
        <taxon>Araneae</taxon>
        <taxon>Araneomorphae</taxon>
        <taxon>Entelegynae</taxon>
        <taxon>Araneoidea</taxon>
        <taxon>Araneidae</taxon>
        <taxon>Araneus</taxon>
    </lineage>
</organism>
<comment type="caution">
    <text evidence="2">The sequence shown here is derived from an EMBL/GenBank/DDBJ whole genome shotgun (WGS) entry which is preliminary data.</text>
</comment>
<dbReference type="EMBL" id="BGPR01028016">
    <property type="protein sequence ID" value="GBN98933.1"/>
    <property type="molecule type" value="Genomic_DNA"/>
</dbReference>
<dbReference type="Proteomes" id="UP000499080">
    <property type="component" value="Unassembled WGS sequence"/>
</dbReference>
<keyword evidence="3" id="KW-1185">Reference proteome</keyword>
<proteinExistence type="predicted"/>
<protein>
    <submittedName>
        <fullName evidence="2">Uncharacterized protein</fullName>
    </submittedName>
</protein>
<gene>
    <name evidence="1" type="ORF">AVEN_163176_1</name>
    <name evidence="2" type="ORF">AVEN_170806_1</name>
</gene>
<sequence length="133" mass="15716">MVSSELQADKCVDQKEIQTKCVDQKEIQTKCVDQKEIQTKLQHTFNEMIQSLFFPRLKEKYTQFSQWMFKVKSMDVKILQLHILFHLQFQSGILVSPPPLDHDKQDHIILESSLTRTRLCRAFEVLSYDILNS</sequence>
<evidence type="ECO:0000313" key="3">
    <source>
        <dbReference type="Proteomes" id="UP000499080"/>
    </source>
</evidence>
<name>A0A4Y2TE61_ARAVE</name>